<sequence>MKKLFVLLIVSFCIPLATAASKALSEEEIIAMLEARFPGAVIEHVAPSEVDSLYSFVLQGDLYYISNDGKYLIDGKMLDISEEKIRNISMERMSQIDQMKSPMRKREMAKVKDDDMVIFKAPNEEHVISVFTDIDCGYCQKMHRERDDYLSRGITIRYLAFPRAGLNSSSADKLKGIWCAKDQQTAMTEAKIDRKYREGNCQTPFAEQMSLVRKFGIRGTPGIILENGDLIGGYLPAEIMRQRLDQLKKEQK</sequence>
<feature type="chain" id="PRO_5041746259" description="Thiol:disulfide interchange protein" evidence="7">
    <location>
        <begin position="20"/>
        <end position="252"/>
    </location>
</feature>
<evidence type="ECO:0000256" key="7">
    <source>
        <dbReference type="RuleBase" id="RU364038"/>
    </source>
</evidence>
<protein>
    <recommendedName>
        <fullName evidence="7">Thiol:disulfide interchange protein</fullName>
    </recommendedName>
</protein>
<dbReference type="GO" id="GO:0042597">
    <property type="term" value="C:periplasmic space"/>
    <property type="evidence" value="ECO:0007669"/>
    <property type="project" value="UniProtKB-SubCell"/>
</dbReference>
<feature type="signal peptide" evidence="7">
    <location>
        <begin position="1"/>
        <end position="19"/>
    </location>
</feature>
<dbReference type="PANTHER" id="PTHR35272">
    <property type="entry name" value="THIOL:DISULFIDE INTERCHANGE PROTEIN DSBC-RELATED"/>
    <property type="match status" value="1"/>
</dbReference>
<keyword evidence="3 7" id="KW-0732">Signal</keyword>
<dbReference type="InterPro" id="IPR012336">
    <property type="entry name" value="Thioredoxin-like_fold"/>
</dbReference>
<keyword evidence="5" id="KW-1015">Disulfide bond</keyword>
<evidence type="ECO:0000256" key="4">
    <source>
        <dbReference type="ARBA" id="ARBA00022764"/>
    </source>
</evidence>
<dbReference type="SUPFAM" id="SSF52833">
    <property type="entry name" value="Thioredoxin-like"/>
    <property type="match status" value="1"/>
</dbReference>
<feature type="domain" description="Disulphide bond isomerase DsbC/G N-terminal" evidence="8">
    <location>
        <begin position="21"/>
        <end position="87"/>
    </location>
</feature>
<comment type="subcellular location">
    <subcellularLocation>
        <location evidence="1 7">Periplasm</location>
    </subcellularLocation>
</comment>
<dbReference type="AlphaFoldDB" id="A0A2K9APT0"/>
<keyword evidence="4 7" id="KW-0574">Periplasm</keyword>
<dbReference type="Gene3D" id="3.10.450.70">
    <property type="entry name" value="Disulphide bond isomerase, DsbC/G, N-terminal"/>
    <property type="match status" value="1"/>
</dbReference>
<evidence type="ECO:0000313" key="10">
    <source>
        <dbReference type="EMBL" id="AUD78423.1"/>
    </source>
</evidence>
<accession>A0A2K9APT0</accession>
<dbReference type="GO" id="GO:0016853">
    <property type="term" value="F:isomerase activity"/>
    <property type="evidence" value="ECO:0007669"/>
    <property type="project" value="UniProtKB-KW"/>
</dbReference>
<feature type="domain" description="Thioredoxin-like fold" evidence="9">
    <location>
        <begin position="121"/>
        <end position="244"/>
    </location>
</feature>
<comment type="function">
    <text evidence="7">Required for disulfide bond formation in some periplasmic proteins. Acts by transferring its disulfide bond to other proteins and is reduced in the process.</text>
</comment>
<evidence type="ECO:0000256" key="6">
    <source>
        <dbReference type="ARBA" id="ARBA00023284"/>
    </source>
</evidence>
<gene>
    <name evidence="10" type="ORF">CW740_03820</name>
</gene>
<dbReference type="InterPro" id="IPR009094">
    <property type="entry name" value="DiS-bond_isomerase_DsbC/G_N_sf"/>
</dbReference>
<keyword evidence="6 7" id="KW-0676">Redox-active center</keyword>
<dbReference type="KEGG" id="kpd:CW740_03820"/>
<evidence type="ECO:0000256" key="2">
    <source>
        <dbReference type="ARBA" id="ARBA00009813"/>
    </source>
</evidence>
<name>A0A2K9APT0_9GAMM</name>
<evidence type="ECO:0000259" key="9">
    <source>
        <dbReference type="Pfam" id="PF13098"/>
    </source>
</evidence>
<evidence type="ECO:0000256" key="5">
    <source>
        <dbReference type="ARBA" id="ARBA00023157"/>
    </source>
</evidence>
<dbReference type="Gene3D" id="3.40.30.10">
    <property type="entry name" value="Glutaredoxin"/>
    <property type="match status" value="1"/>
</dbReference>
<organism evidence="10 11">
    <name type="scientific">Kangiella profundi</name>
    <dbReference type="NCBI Taxonomy" id="1561924"/>
    <lineage>
        <taxon>Bacteria</taxon>
        <taxon>Pseudomonadati</taxon>
        <taxon>Pseudomonadota</taxon>
        <taxon>Gammaproteobacteria</taxon>
        <taxon>Kangiellales</taxon>
        <taxon>Kangiellaceae</taxon>
        <taxon>Kangiella</taxon>
    </lineage>
</organism>
<evidence type="ECO:0000313" key="11">
    <source>
        <dbReference type="Proteomes" id="UP000232693"/>
    </source>
</evidence>
<dbReference type="InterPro" id="IPR018950">
    <property type="entry name" value="DiS-bond_isomerase_DsbC/G_N"/>
</dbReference>
<dbReference type="InterPro" id="IPR033954">
    <property type="entry name" value="DiS-bond_Isoase_DsbC/G"/>
</dbReference>
<keyword evidence="11" id="KW-1185">Reference proteome</keyword>
<dbReference type="EMBL" id="CP025120">
    <property type="protein sequence ID" value="AUD78423.1"/>
    <property type="molecule type" value="Genomic_DNA"/>
</dbReference>
<dbReference type="RefSeq" id="WP_106646294.1">
    <property type="nucleotide sequence ID" value="NZ_BMGO01000002.1"/>
</dbReference>
<dbReference type="InterPro" id="IPR051470">
    <property type="entry name" value="Thiol:disulfide_interchange"/>
</dbReference>
<evidence type="ECO:0000256" key="1">
    <source>
        <dbReference type="ARBA" id="ARBA00004418"/>
    </source>
</evidence>
<dbReference type="SUPFAM" id="SSF54423">
    <property type="entry name" value="DsbC/DsbG N-terminal domain-like"/>
    <property type="match status" value="1"/>
</dbReference>
<dbReference type="Proteomes" id="UP000232693">
    <property type="component" value="Chromosome"/>
</dbReference>
<dbReference type="CDD" id="cd03020">
    <property type="entry name" value="DsbA_DsbC_DsbG"/>
    <property type="match status" value="1"/>
</dbReference>
<evidence type="ECO:0000259" key="8">
    <source>
        <dbReference type="Pfam" id="PF10411"/>
    </source>
</evidence>
<dbReference type="PANTHER" id="PTHR35272:SF3">
    <property type="entry name" value="THIOL:DISULFIDE INTERCHANGE PROTEIN DSBC"/>
    <property type="match status" value="1"/>
</dbReference>
<dbReference type="Pfam" id="PF10411">
    <property type="entry name" value="DsbC_N"/>
    <property type="match status" value="1"/>
</dbReference>
<dbReference type="OrthoDB" id="12976at2"/>
<dbReference type="Pfam" id="PF13098">
    <property type="entry name" value="Thioredoxin_2"/>
    <property type="match status" value="1"/>
</dbReference>
<keyword evidence="10" id="KW-0413">Isomerase</keyword>
<evidence type="ECO:0000256" key="3">
    <source>
        <dbReference type="ARBA" id="ARBA00022729"/>
    </source>
</evidence>
<comment type="similarity">
    <text evidence="2 7">Belongs to the thioredoxin family. DsbC subfamily.</text>
</comment>
<reference evidence="10 11" key="1">
    <citation type="submission" date="2017-12" db="EMBL/GenBank/DDBJ databases">
        <title>Kangiella profundi FT102 completed genome.</title>
        <authorList>
            <person name="Xu J."/>
            <person name="Wang J."/>
            <person name="Lu Y."/>
        </authorList>
    </citation>
    <scope>NUCLEOTIDE SEQUENCE [LARGE SCALE GENOMIC DNA]</scope>
    <source>
        <strain evidence="10 11">FT102</strain>
    </source>
</reference>
<proteinExistence type="inferred from homology"/>
<dbReference type="InterPro" id="IPR036249">
    <property type="entry name" value="Thioredoxin-like_sf"/>
</dbReference>